<dbReference type="Gene3D" id="1.25.40.10">
    <property type="entry name" value="Tetratricopeptide repeat domain"/>
    <property type="match status" value="1"/>
</dbReference>
<gene>
    <name evidence="6" type="ORF">PHISCL_09412</name>
</gene>
<dbReference type="Pfam" id="PF17109">
    <property type="entry name" value="Goodbye"/>
    <property type="match status" value="1"/>
</dbReference>
<dbReference type="Proteomes" id="UP000266188">
    <property type="component" value="Unassembled WGS sequence"/>
</dbReference>
<dbReference type="EMBL" id="MVGC01000591">
    <property type="protein sequence ID" value="RJE18247.1"/>
    <property type="molecule type" value="Genomic_DNA"/>
</dbReference>
<evidence type="ECO:0000256" key="1">
    <source>
        <dbReference type="ARBA" id="ARBA00022737"/>
    </source>
</evidence>
<feature type="domain" description="Fungal STAND N-terminal Goodbye" evidence="4">
    <location>
        <begin position="12"/>
        <end position="132"/>
    </location>
</feature>
<dbReference type="InterPro" id="IPR011990">
    <property type="entry name" value="TPR-like_helical_dom_sf"/>
</dbReference>
<dbReference type="InterPro" id="IPR027417">
    <property type="entry name" value="P-loop_NTPase"/>
</dbReference>
<dbReference type="SUPFAM" id="SSF52540">
    <property type="entry name" value="P-loop containing nucleoside triphosphate hydrolases"/>
    <property type="match status" value="1"/>
</dbReference>
<evidence type="ECO:0000313" key="6">
    <source>
        <dbReference type="EMBL" id="RJE18247.1"/>
    </source>
</evidence>
<dbReference type="InterPro" id="IPR031350">
    <property type="entry name" value="Goodbye_dom"/>
</dbReference>
<dbReference type="Pfam" id="PF24883">
    <property type="entry name" value="NPHP3_N"/>
    <property type="match status" value="1"/>
</dbReference>
<dbReference type="Gene3D" id="3.40.50.300">
    <property type="entry name" value="P-loop containing nucleotide triphosphate hydrolases"/>
    <property type="match status" value="1"/>
</dbReference>
<organism evidence="6 7">
    <name type="scientific">Aspergillus sclerotialis</name>
    <dbReference type="NCBI Taxonomy" id="2070753"/>
    <lineage>
        <taxon>Eukaryota</taxon>
        <taxon>Fungi</taxon>
        <taxon>Dikarya</taxon>
        <taxon>Ascomycota</taxon>
        <taxon>Pezizomycotina</taxon>
        <taxon>Eurotiomycetes</taxon>
        <taxon>Eurotiomycetidae</taxon>
        <taxon>Eurotiales</taxon>
        <taxon>Aspergillaceae</taxon>
        <taxon>Aspergillus</taxon>
        <taxon>Aspergillus subgen. Polypaecilum</taxon>
    </lineage>
</organism>
<keyword evidence="2" id="KW-0802">TPR repeat</keyword>
<protein>
    <submittedName>
        <fullName evidence="6">NACHT and TPR</fullName>
    </submittedName>
</protein>
<feature type="non-terminal residue" evidence="6">
    <location>
        <position position="1139"/>
    </location>
</feature>
<dbReference type="PANTHER" id="PTHR10039">
    <property type="entry name" value="AMELOGENIN"/>
    <property type="match status" value="1"/>
</dbReference>
<comment type="caution">
    <text evidence="6">The sequence shown here is derived from an EMBL/GenBank/DDBJ whole genome shotgun (WGS) entry which is preliminary data.</text>
</comment>
<accession>A0A3A2ZAD2</accession>
<sequence>MVTPTDRSAAIYEKAMRKYHEITGETLAAEFLTKIRSVNDLTKEIDERNSSFREFRAKRGAMFDVLEAALIPVQLFGNLAAGGASTVFPPSSLVFGAVMHFVDAAKGVSASYDAIQDLMQVLQDFTIRLKAYTQEAISEALSDKLSDIIVTLIEIFALSSKTIRRGRLLKYTRNILLGEDDAIKAAVARLDKLTRVEADLVGAETLTESKRTGRVVDGISVTVNATNATVVETGMTVDRMSSQVNEMQDKLEKLVVSANEEKKDVRHDPEALQGLIRHVLRPSNVDSAQEWFDKINKTHVPGTGDWVHGEEVFQSWINKETPVIFVSGNPGSGKSFLAANMINFLLREFPPNIQRNPQSSVCYFFFNGGDPQTRSFHQALRDLAFQISKNDLGYQRYLADIEEYERISTLESAWRLLFVEYFLKKPNCESTAYILVDAVDEALDEEWMTFIDLAKELYGSQSCLHLAIVGRPYISDQLLEGLEVKVPTLHVTKQKNSGDIIQYIHVSIRKSLILRRVSATLRDEIIDKLSAGAEGMFLWVKLMLQELAKKRNETSMRKAMEQAPRGLKEMLRHVLVALSERSNPEELEYLNETLLWVTCADRPWRLDEIEAMLRLKSPEGDGMIDLEGALRRQWASFFSLDREDGLTTAELENGSADLDAFDLRADEDKQDEYESSEEDYFTAFNSKGNTTTVTFCHASISDFFRDESEGKVSSSEDHIGVGVEYGVAKVHILKTYLRLITDPDFATKANDSGHMLQHAARHWADHLRTTSPHKGSSEDRREIAKMLLAALLSEESMSNWLGENNWDLSMDIIKAVQQWWQEQDVREVLSPEEKELISTTEENPVNLFKPIATFCVKRWLWEDLSNLFPIVSIVWRYQMLVKGEEVHDHDKYLTAEEVVEAAEFGGFEKTSQWYRQCAIALRQSGYHKEALEYFKKAMELNQDDWRTLRELAQTYQEEEDWQESINLWQQTRLSLLTAIAESPEDEPLKGHIHECLEHMGEIYEEQEDREKRFEVVQEAYQYAPSCWNCLYVIMEYHNANQAYEVTMDLLKKLADTPAADEDLSELTQFFLVNVFGVDAKARHAADAALATNELNFVLESLQTAARAARAASRTLIAAEVDMAIARIYNDYLFDHMTAI</sequence>
<keyword evidence="1" id="KW-0677">Repeat</keyword>
<dbReference type="InterPro" id="IPR056884">
    <property type="entry name" value="NPHP3-like_N"/>
</dbReference>
<reference evidence="7" key="1">
    <citation type="submission" date="2017-02" db="EMBL/GenBank/DDBJ databases">
        <authorList>
            <person name="Tafer H."/>
            <person name="Lopandic K."/>
        </authorList>
    </citation>
    <scope>NUCLEOTIDE SEQUENCE [LARGE SCALE GENOMIC DNA]</scope>
    <source>
        <strain evidence="7">CBS 366.77</strain>
    </source>
</reference>
<evidence type="ECO:0000259" key="4">
    <source>
        <dbReference type="Pfam" id="PF17109"/>
    </source>
</evidence>
<keyword evidence="3" id="KW-0175">Coiled coil</keyword>
<feature type="coiled-coil region" evidence="3">
    <location>
        <begin position="237"/>
        <end position="268"/>
    </location>
</feature>
<name>A0A3A2ZAD2_9EURO</name>
<feature type="repeat" description="TPR" evidence="2">
    <location>
        <begin position="911"/>
        <end position="944"/>
    </location>
</feature>
<evidence type="ECO:0000256" key="2">
    <source>
        <dbReference type="PROSITE-ProRule" id="PRU00339"/>
    </source>
</evidence>
<dbReference type="InterPro" id="IPR019734">
    <property type="entry name" value="TPR_rpt"/>
</dbReference>
<evidence type="ECO:0000256" key="3">
    <source>
        <dbReference type="SAM" id="Coils"/>
    </source>
</evidence>
<evidence type="ECO:0000313" key="7">
    <source>
        <dbReference type="Proteomes" id="UP000266188"/>
    </source>
</evidence>
<dbReference type="PANTHER" id="PTHR10039:SF17">
    <property type="entry name" value="FUNGAL STAND N-TERMINAL GOODBYE DOMAIN-CONTAINING PROTEIN-RELATED"/>
    <property type="match status" value="1"/>
</dbReference>
<dbReference type="SUPFAM" id="SSF48452">
    <property type="entry name" value="TPR-like"/>
    <property type="match status" value="1"/>
</dbReference>
<dbReference type="PROSITE" id="PS50005">
    <property type="entry name" value="TPR"/>
    <property type="match status" value="1"/>
</dbReference>
<evidence type="ECO:0000259" key="5">
    <source>
        <dbReference type="Pfam" id="PF24883"/>
    </source>
</evidence>
<dbReference type="OrthoDB" id="448455at2759"/>
<proteinExistence type="predicted"/>
<feature type="domain" description="Nephrocystin 3-like N-terminal" evidence="5">
    <location>
        <begin position="302"/>
        <end position="471"/>
    </location>
</feature>
<dbReference type="AlphaFoldDB" id="A0A3A2ZAD2"/>
<keyword evidence="7" id="KW-1185">Reference proteome</keyword>